<reference evidence="7 8" key="1">
    <citation type="submission" date="2023-12" db="EMBL/GenBank/DDBJ databases">
        <title>Gut-associated functions are favored during microbiome assembly across C. elegans life.</title>
        <authorList>
            <person name="Zimmermann J."/>
        </authorList>
    </citation>
    <scope>NUCLEOTIDE SEQUENCE [LARGE SCALE GENOMIC DNA]</scope>
    <source>
        <strain evidence="7 8">BIGb0393</strain>
    </source>
</reference>
<sequence length="262" mass="29409">MGITAYRKIAGIEITLSDSTNHIFPKHSHDEFYIGANVSGREKIWLDGKNSEASVDEITIYNPGQIQAAEPTPYDWCYYSFYVSPESMIEFTGLDAEDHFKKNIFAAPDVAKEIRQVAAFALERHSLDAEINERVAGVLQSVLSRSGIHPLIDIRTTDKAIVDYVVTRLMDDFHFPPSLQTLAHETGLSPVKLVRMFTSIKGLPPFAWIKGERLRQGKNMIIQGKPISEISAQLGFTDQAHFTRNFKSMFGVTPGLLYKLSL</sequence>
<dbReference type="SUPFAM" id="SSF46689">
    <property type="entry name" value="Homeodomain-like"/>
    <property type="match status" value="2"/>
</dbReference>
<comment type="caution">
    <text evidence="7">The sequence shown here is derived from an EMBL/GenBank/DDBJ whole genome shotgun (WGS) entry which is preliminary data.</text>
</comment>
<dbReference type="SUPFAM" id="SSF51215">
    <property type="entry name" value="Regulatory protein AraC"/>
    <property type="match status" value="1"/>
</dbReference>
<keyword evidence="2" id="KW-0238">DNA-binding</keyword>
<dbReference type="Gene3D" id="1.10.10.60">
    <property type="entry name" value="Homeodomain-like"/>
    <property type="match status" value="1"/>
</dbReference>
<name>A0ABU8PTL4_9GAMM</name>
<dbReference type="PANTHER" id="PTHR46796">
    <property type="entry name" value="HTH-TYPE TRANSCRIPTIONAL ACTIVATOR RHAS-RELATED"/>
    <property type="match status" value="1"/>
</dbReference>
<evidence type="ECO:0000259" key="6">
    <source>
        <dbReference type="PROSITE" id="PS01124"/>
    </source>
</evidence>
<dbReference type="PROSITE" id="PS00041">
    <property type="entry name" value="HTH_ARAC_FAMILY_1"/>
    <property type="match status" value="1"/>
</dbReference>
<dbReference type="InterPro" id="IPR009057">
    <property type="entry name" value="Homeodomain-like_sf"/>
</dbReference>
<keyword evidence="1" id="KW-0805">Transcription regulation</keyword>
<dbReference type="InterPro" id="IPR037923">
    <property type="entry name" value="HTH-like"/>
</dbReference>
<evidence type="ECO:0000256" key="5">
    <source>
        <dbReference type="ARBA" id="ARBA00044978"/>
    </source>
</evidence>
<accession>A0ABU8PTL4</accession>
<evidence type="ECO:0000313" key="8">
    <source>
        <dbReference type="Proteomes" id="UP001362100"/>
    </source>
</evidence>
<evidence type="ECO:0000256" key="2">
    <source>
        <dbReference type="ARBA" id="ARBA00023125"/>
    </source>
</evidence>
<dbReference type="PANTHER" id="PTHR46796:SF2">
    <property type="entry name" value="TRANSCRIPTIONAL REGULATORY PROTEIN"/>
    <property type="match status" value="1"/>
</dbReference>
<dbReference type="RefSeq" id="WP_180822932.1">
    <property type="nucleotide sequence ID" value="NZ_JACAWY010000001.1"/>
</dbReference>
<proteinExistence type="predicted"/>
<organism evidence="7 8">
    <name type="scientific">Pantoea nemavictus</name>
    <dbReference type="NCBI Taxonomy" id="2726955"/>
    <lineage>
        <taxon>Bacteria</taxon>
        <taxon>Pseudomonadati</taxon>
        <taxon>Pseudomonadota</taxon>
        <taxon>Gammaproteobacteria</taxon>
        <taxon>Enterobacterales</taxon>
        <taxon>Erwiniaceae</taxon>
        <taxon>Pantoea</taxon>
    </lineage>
</organism>
<evidence type="ECO:0000313" key="7">
    <source>
        <dbReference type="EMBL" id="MEJ5045877.1"/>
    </source>
</evidence>
<dbReference type="InterPro" id="IPR003313">
    <property type="entry name" value="AraC-bd"/>
</dbReference>
<dbReference type="InterPro" id="IPR018062">
    <property type="entry name" value="HTH_AraC-typ_CS"/>
</dbReference>
<dbReference type="InterPro" id="IPR018060">
    <property type="entry name" value="HTH_AraC"/>
</dbReference>
<dbReference type="Pfam" id="PF12833">
    <property type="entry name" value="HTH_18"/>
    <property type="match status" value="1"/>
</dbReference>
<keyword evidence="8" id="KW-1185">Reference proteome</keyword>
<evidence type="ECO:0000256" key="3">
    <source>
        <dbReference type="ARBA" id="ARBA00023159"/>
    </source>
</evidence>
<feature type="domain" description="HTH araC/xylS-type" evidence="6">
    <location>
        <begin position="159"/>
        <end position="260"/>
    </location>
</feature>
<dbReference type="Pfam" id="PF02311">
    <property type="entry name" value="AraC_binding"/>
    <property type="match status" value="1"/>
</dbReference>
<dbReference type="PROSITE" id="PS01124">
    <property type="entry name" value="HTH_ARAC_FAMILY_2"/>
    <property type="match status" value="1"/>
</dbReference>
<protein>
    <recommendedName>
        <fullName evidence="5">Arabinose operon regulatory protein</fullName>
    </recommendedName>
</protein>
<keyword evidence="3" id="KW-0010">Activator</keyword>
<dbReference type="InterPro" id="IPR050204">
    <property type="entry name" value="AraC_XylS_family_regulators"/>
</dbReference>
<dbReference type="EMBL" id="JBBGZW010000001">
    <property type="protein sequence ID" value="MEJ5045877.1"/>
    <property type="molecule type" value="Genomic_DNA"/>
</dbReference>
<dbReference type="PRINTS" id="PR00032">
    <property type="entry name" value="HTHARAC"/>
</dbReference>
<evidence type="ECO:0000256" key="1">
    <source>
        <dbReference type="ARBA" id="ARBA00023015"/>
    </source>
</evidence>
<evidence type="ECO:0000256" key="4">
    <source>
        <dbReference type="ARBA" id="ARBA00023163"/>
    </source>
</evidence>
<dbReference type="InterPro" id="IPR020449">
    <property type="entry name" value="Tscrpt_reg_AraC-type_HTH"/>
</dbReference>
<dbReference type="Proteomes" id="UP001362100">
    <property type="component" value="Unassembled WGS sequence"/>
</dbReference>
<keyword evidence="4" id="KW-0804">Transcription</keyword>
<gene>
    <name evidence="7" type="ORF">WH298_11815</name>
</gene>
<dbReference type="SMART" id="SM00342">
    <property type="entry name" value="HTH_ARAC"/>
    <property type="match status" value="1"/>
</dbReference>